<dbReference type="STRING" id="326475.AWB66_05385"/>
<dbReference type="AlphaFoldDB" id="A0A158K6I3"/>
<evidence type="ECO:0000256" key="3">
    <source>
        <dbReference type="ARBA" id="ARBA00023163"/>
    </source>
</evidence>
<dbReference type="InterPro" id="IPR036271">
    <property type="entry name" value="Tet_transcr_reg_TetR-rel_C_sf"/>
</dbReference>
<dbReference type="SUPFAM" id="SSF48498">
    <property type="entry name" value="Tetracyclin repressor-like, C-terminal domain"/>
    <property type="match status" value="1"/>
</dbReference>
<dbReference type="PRINTS" id="PR00455">
    <property type="entry name" value="HTHTETR"/>
</dbReference>
<sequence length="226" mass="24427">MSSTLLPFEEMTLTRASVEAGKRAAGKTARTDGATAQEQLLDAAQDLFYREGVRAIGVDAVVERAGVNKMSLYRQFSSKEELVVAYLNRMDEGFRRRIEASFAEHPDEPAKQLVQAVEDLVRRASAPAYRGCPFVNVACEFSDPAHPARQAVTRNKQYLMQRLVEIATAAGASNAVELADSLALVVDGVYATSQTYGPGSGPMLAAPRVAALIVEAACPTYRKESP</sequence>
<feature type="domain" description="HTH tetR-type" evidence="5">
    <location>
        <begin position="34"/>
        <end position="94"/>
    </location>
</feature>
<dbReference type="PANTHER" id="PTHR47506">
    <property type="entry name" value="TRANSCRIPTIONAL REGULATORY PROTEIN"/>
    <property type="match status" value="1"/>
</dbReference>
<keyword evidence="7" id="KW-1185">Reference proteome</keyword>
<name>A0A158K6I3_9BURK</name>
<accession>A0A158K6I3</accession>
<dbReference type="Pfam" id="PF00440">
    <property type="entry name" value="TetR_N"/>
    <property type="match status" value="1"/>
</dbReference>
<proteinExistence type="predicted"/>
<dbReference type="PROSITE" id="PS50977">
    <property type="entry name" value="HTH_TETR_2"/>
    <property type="match status" value="1"/>
</dbReference>
<dbReference type="InterPro" id="IPR009057">
    <property type="entry name" value="Homeodomain-like_sf"/>
</dbReference>
<gene>
    <name evidence="6" type="ORF">AWB66_05385</name>
</gene>
<evidence type="ECO:0000313" key="6">
    <source>
        <dbReference type="EMBL" id="SAL76333.1"/>
    </source>
</evidence>
<evidence type="ECO:0000256" key="4">
    <source>
        <dbReference type="PROSITE-ProRule" id="PRU00335"/>
    </source>
</evidence>
<protein>
    <submittedName>
        <fullName evidence="6">TetR family transcriptional regulator</fullName>
    </submittedName>
</protein>
<feature type="DNA-binding region" description="H-T-H motif" evidence="4">
    <location>
        <begin position="57"/>
        <end position="76"/>
    </location>
</feature>
<dbReference type="Proteomes" id="UP000054717">
    <property type="component" value="Unassembled WGS sequence"/>
</dbReference>
<keyword evidence="1" id="KW-0805">Transcription regulation</keyword>
<dbReference type="PANTHER" id="PTHR47506:SF1">
    <property type="entry name" value="HTH-TYPE TRANSCRIPTIONAL REGULATOR YJDC"/>
    <property type="match status" value="1"/>
</dbReference>
<dbReference type="SUPFAM" id="SSF46689">
    <property type="entry name" value="Homeodomain-like"/>
    <property type="match status" value="1"/>
</dbReference>
<evidence type="ECO:0000259" key="5">
    <source>
        <dbReference type="PROSITE" id="PS50977"/>
    </source>
</evidence>
<reference evidence="6" key="1">
    <citation type="submission" date="2016-01" db="EMBL/GenBank/DDBJ databases">
        <authorList>
            <person name="Peeters Charlotte."/>
        </authorList>
    </citation>
    <scope>NUCLEOTIDE SEQUENCE</scope>
    <source>
        <strain evidence="6">LMG 22936</strain>
    </source>
</reference>
<evidence type="ECO:0000256" key="2">
    <source>
        <dbReference type="ARBA" id="ARBA00023125"/>
    </source>
</evidence>
<evidence type="ECO:0000256" key="1">
    <source>
        <dbReference type="ARBA" id="ARBA00023015"/>
    </source>
</evidence>
<evidence type="ECO:0000313" key="7">
    <source>
        <dbReference type="Proteomes" id="UP000054717"/>
    </source>
</evidence>
<organism evidence="6 7">
    <name type="scientific">Caballeronia telluris</name>
    <dbReference type="NCBI Taxonomy" id="326475"/>
    <lineage>
        <taxon>Bacteria</taxon>
        <taxon>Pseudomonadati</taxon>
        <taxon>Pseudomonadota</taxon>
        <taxon>Betaproteobacteria</taxon>
        <taxon>Burkholderiales</taxon>
        <taxon>Burkholderiaceae</taxon>
        <taxon>Caballeronia</taxon>
    </lineage>
</organism>
<dbReference type="GO" id="GO:0003677">
    <property type="term" value="F:DNA binding"/>
    <property type="evidence" value="ECO:0007669"/>
    <property type="project" value="UniProtKB-UniRule"/>
</dbReference>
<dbReference type="EMBL" id="FCNZ02000029">
    <property type="protein sequence ID" value="SAL76333.1"/>
    <property type="molecule type" value="Genomic_DNA"/>
</dbReference>
<dbReference type="InterPro" id="IPR001647">
    <property type="entry name" value="HTH_TetR"/>
</dbReference>
<keyword evidence="3" id="KW-0804">Transcription</keyword>
<keyword evidence="2 4" id="KW-0238">DNA-binding</keyword>
<comment type="caution">
    <text evidence="6">The sequence shown here is derived from an EMBL/GenBank/DDBJ whole genome shotgun (WGS) entry which is preliminary data.</text>
</comment>
<dbReference type="Gene3D" id="1.10.357.10">
    <property type="entry name" value="Tetracycline Repressor, domain 2"/>
    <property type="match status" value="1"/>
</dbReference>